<evidence type="ECO:0000256" key="3">
    <source>
        <dbReference type="ARBA" id="ARBA00022842"/>
    </source>
</evidence>
<gene>
    <name evidence="4" type="ORF">RHABOEDO_001393</name>
</gene>
<accession>A0ABX8V1V2</accession>
<dbReference type="Gene3D" id="3.40.50.1000">
    <property type="entry name" value="HAD superfamily/HAD-like"/>
    <property type="match status" value="1"/>
</dbReference>
<evidence type="ECO:0000256" key="1">
    <source>
        <dbReference type="ARBA" id="ARBA00022723"/>
    </source>
</evidence>
<dbReference type="InterPro" id="IPR036412">
    <property type="entry name" value="HAD-like_sf"/>
</dbReference>
<dbReference type="EMBL" id="CP075587">
    <property type="protein sequence ID" value="QYF49121.1"/>
    <property type="molecule type" value="Genomic_DNA"/>
</dbReference>
<keyword evidence="1" id="KW-0479">Metal-binding</keyword>
<name>A0ABX8V1V2_9BACT</name>
<reference evidence="4 5" key="1">
    <citation type="journal article" date="2022" name="bioRxiv">
        <title>Ecology and evolution of chlamydial symbionts of arthropods.</title>
        <authorList>
            <person name="Halter T."/>
            <person name="Koestlbacher S."/>
            <person name="Collingro A."/>
            <person name="Sixt B.S."/>
            <person name="Toenshoff E.R."/>
            <person name="Hendrickx F."/>
            <person name="Kostanjsek R."/>
            <person name="Horn M."/>
        </authorList>
    </citation>
    <scope>NUCLEOTIDE SEQUENCE [LARGE SCALE GENOMIC DNA]</scope>
    <source>
        <strain evidence="4">W744xW776</strain>
    </source>
</reference>
<evidence type="ECO:0000256" key="2">
    <source>
        <dbReference type="ARBA" id="ARBA00022801"/>
    </source>
</evidence>
<dbReference type="SUPFAM" id="SSF56784">
    <property type="entry name" value="HAD-like"/>
    <property type="match status" value="1"/>
</dbReference>
<dbReference type="InterPro" id="IPR006385">
    <property type="entry name" value="HAD_hydro_SerB1"/>
</dbReference>
<dbReference type="NCBIfam" id="TIGR01490">
    <property type="entry name" value="HAD-SF-IB-hyp1"/>
    <property type="match status" value="1"/>
</dbReference>
<dbReference type="InterPro" id="IPR023214">
    <property type="entry name" value="HAD_sf"/>
</dbReference>
<evidence type="ECO:0000313" key="4">
    <source>
        <dbReference type="EMBL" id="QYF49121.1"/>
    </source>
</evidence>
<sequence length="221" mass="25360">MLNLNKNWMHLSVFDLDYTLTTCNCSLAFCRYLIRQNMLSYNHLFYAVYSYFRYYILEKNLLELHRAVFFQTLSGRQLSLLEQAADLFVEEYFNQLLYLPSVAHLKLAQHLGHYTLLLSNSPDFLVKKFALKLGFHAWKATDYAIDAEGKLSAVGFVLAGKQKAFYMLELAQKLCVDHKNITAYSDSHLDLPFLEAAGTAIGVNPDRVLKKVADKNGWAIL</sequence>
<organism evidence="4 5">
    <name type="scientific">Candidatus Rhabdochlamydia oedothoracis</name>
    <dbReference type="NCBI Taxonomy" id="2720720"/>
    <lineage>
        <taxon>Bacteria</taxon>
        <taxon>Pseudomonadati</taxon>
        <taxon>Chlamydiota</taxon>
        <taxon>Chlamydiia</taxon>
        <taxon>Parachlamydiales</taxon>
        <taxon>Candidatus Rhabdochlamydiaceae</taxon>
        <taxon>Candidatus Rhabdochlamydia</taxon>
    </lineage>
</organism>
<dbReference type="GO" id="GO:0016787">
    <property type="term" value="F:hydrolase activity"/>
    <property type="evidence" value="ECO:0007669"/>
    <property type="project" value="UniProtKB-KW"/>
</dbReference>
<dbReference type="InterPro" id="IPR050582">
    <property type="entry name" value="HAD-like_SerB"/>
</dbReference>
<keyword evidence="3" id="KW-0460">Magnesium</keyword>
<proteinExistence type="predicted"/>
<keyword evidence="2 4" id="KW-0378">Hydrolase</keyword>
<protein>
    <submittedName>
        <fullName evidence="4">Phosphoserine phosphatase SerB1</fullName>
        <ecNumber evidence="4">3.1.3.3</ecNumber>
    </submittedName>
</protein>
<dbReference type="EC" id="3.1.3.3" evidence="4"/>
<dbReference type="Proteomes" id="UP000826014">
    <property type="component" value="Chromosome"/>
</dbReference>
<dbReference type="NCBIfam" id="TIGR01488">
    <property type="entry name" value="HAD-SF-IB"/>
    <property type="match status" value="1"/>
</dbReference>
<dbReference type="PANTHER" id="PTHR43344">
    <property type="entry name" value="PHOSPHOSERINE PHOSPHATASE"/>
    <property type="match status" value="1"/>
</dbReference>
<evidence type="ECO:0000313" key="5">
    <source>
        <dbReference type="Proteomes" id="UP000826014"/>
    </source>
</evidence>
<dbReference type="Gene3D" id="1.20.1440.100">
    <property type="entry name" value="SG protein - dephosphorylation function"/>
    <property type="match status" value="1"/>
</dbReference>
<keyword evidence="5" id="KW-1185">Reference proteome</keyword>
<dbReference type="RefSeq" id="WP_215216858.1">
    <property type="nucleotide sequence ID" value="NZ_CP075587.1"/>
</dbReference>
<dbReference type="PANTHER" id="PTHR43344:SF13">
    <property type="entry name" value="PHOSPHATASE RV3661-RELATED"/>
    <property type="match status" value="1"/>
</dbReference>
<dbReference type="Pfam" id="PF12710">
    <property type="entry name" value="HAD"/>
    <property type="match status" value="1"/>
</dbReference>